<dbReference type="InterPro" id="IPR036439">
    <property type="entry name" value="Dockerin_dom_sf"/>
</dbReference>
<dbReference type="CDD" id="cd08547">
    <property type="entry name" value="Type_II_cohesin"/>
    <property type="match status" value="1"/>
</dbReference>
<dbReference type="Pfam" id="PF00404">
    <property type="entry name" value="Dockerin_1"/>
    <property type="match status" value="1"/>
</dbReference>
<dbReference type="SUPFAM" id="SSF63446">
    <property type="entry name" value="Type I dockerin domain"/>
    <property type="match status" value="1"/>
</dbReference>
<dbReference type="InterPro" id="IPR008965">
    <property type="entry name" value="CBM2/CBM3_carb-bd_dom_sf"/>
</dbReference>
<gene>
    <name evidence="2" type="ORF">A3B40_05960</name>
</gene>
<dbReference type="SUPFAM" id="SSF49384">
    <property type="entry name" value="Carbohydrate-binding domain"/>
    <property type="match status" value="2"/>
</dbReference>
<comment type="caution">
    <text evidence="2">The sequence shown here is derived from an EMBL/GenBank/DDBJ whole genome shotgun (WGS) entry which is preliminary data.</text>
</comment>
<evidence type="ECO:0000313" key="2">
    <source>
        <dbReference type="EMBL" id="OGK45445.1"/>
    </source>
</evidence>
<dbReference type="GO" id="GO:0000272">
    <property type="term" value="P:polysaccharide catabolic process"/>
    <property type="evidence" value="ECO:0007669"/>
    <property type="project" value="InterPro"/>
</dbReference>
<feature type="domain" description="Cohesin" evidence="1">
    <location>
        <begin position="53"/>
        <end position="176"/>
    </location>
</feature>
<dbReference type="Gene3D" id="1.10.1330.10">
    <property type="entry name" value="Dockerin domain"/>
    <property type="match status" value="1"/>
</dbReference>
<evidence type="ECO:0000313" key="3">
    <source>
        <dbReference type="Proteomes" id="UP000178040"/>
    </source>
</evidence>
<dbReference type="GO" id="GO:0004553">
    <property type="term" value="F:hydrolase activity, hydrolyzing O-glycosyl compounds"/>
    <property type="evidence" value="ECO:0007669"/>
    <property type="project" value="InterPro"/>
</dbReference>
<dbReference type="EMBL" id="MGAI01000007">
    <property type="protein sequence ID" value="OGK45445.1"/>
    <property type="molecule type" value="Genomic_DNA"/>
</dbReference>
<proteinExistence type="predicted"/>
<dbReference type="AlphaFoldDB" id="A0A1F7IQ14"/>
<organism evidence="2 3">
    <name type="scientific">Candidatus Roizmanbacteria bacterium RIFCSPLOWO2_01_FULL_37_16</name>
    <dbReference type="NCBI Taxonomy" id="1802058"/>
    <lineage>
        <taxon>Bacteria</taxon>
        <taxon>Candidatus Roizmaniibacteriota</taxon>
    </lineage>
</organism>
<dbReference type="InterPro" id="IPR002102">
    <property type="entry name" value="Cohesin_dom"/>
</dbReference>
<sequence>MRHFYSKFKTKNLLLLILLSLLLGSILLTRKIGIRPRAVAGVPSLSFVLEPGTVNSGDNFDLVLKVNPNNASFYAFELYAGFDPGKVEFQDNTNLSQNITSPYLLANAAVDNANNIVTVLGTRTGSPFSGSVDQEIARVKVRVKAGASGDMNFSWSTNTKLGSNIQTDKVNGTFTIGAGQQTGAILSIDIPSAINGAAQKGQNADAQIFLNTNNAQVKATDVILFYDDARLTFQNVMDLAQNIEINPNSGFSTQLAIKTVDPVAKKITIGLAAPTTPVQNSSDVLLATIRFVVKPSAPDGMVDLIPDSISTVYDLQTQNILGCRGGYHLLVGQVTATATPTPPVGATDTPTPPIGGTITPTPTLGPNQSALNLRLKFQGILSSPNQAQNLSVKVLVNSVSLSVNQTVASDFTVDANGIWSGRPVFDNVQPGSDYKVFIKGPKHLQKRICEGSPQETFPGTYNCENGALSLNYGENNLDFSNIFLLVGDVPVQDGVVNSYDISLIRNNIGSTDPAVLALVDLNLDGIVDSQDYSLIIAALSVRTDEGL</sequence>
<evidence type="ECO:0000259" key="1">
    <source>
        <dbReference type="Pfam" id="PF00963"/>
    </source>
</evidence>
<reference evidence="2 3" key="1">
    <citation type="journal article" date="2016" name="Nat. Commun.">
        <title>Thousands of microbial genomes shed light on interconnected biogeochemical processes in an aquifer system.</title>
        <authorList>
            <person name="Anantharaman K."/>
            <person name="Brown C.T."/>
            <person name="Hug L.A."/>
            <person name="Sharon I."/>
            <person name="Castelle C.J."/>
            <person name="Probst A.J."/>
            <person name="Thomas B.C."/>
            <person name="Singh A."/>
            <person name="Wilkins M.J."/>
            <person name="Karaoz U."/>
            <person name="Brodie E.L."/>
            <person name="Williams K.H."/>
            <person name="Hubbard S.S."/>
            <person name="Banfield J.F."/>
        </authorList>
    </citation>
    <scope>NUCLEOTIDE SEQUENCE [LARGE SCALE GENOMIC DNA]</scope>
</reference>
<name>A0A1F7IQ14_9BACT</name>
<dbReference type="Proteomes" id="UP000178040">
    <property type="component" value="Unassembled WGS sequence"/>
</dbReference>
<dbReference type="Pfam" id="PF00963">
    <property type="entry name" value="Cohesin"/>
    <property type="match status" value="1"/>
</dbReference>
<accession>A0A1F7IQ14</accession>
<dbReference type="GO" id="GO:0030246">
    <property type="term" value="F:carbohydrate binding"/>
    <property type="evidence" value="ECO:0007669"/>
    <property type="project" value="InterPro"/>
</dbReference>
<dbReference type="InterPro" id="IPR002105">
    <property type="entry name" value="Dockerin_1_rpt"/>
</dbReference>
<dbReference type="Gene3D" id="2.60.40.680">
    <property type="match status" value="2"/>
</dbReference>
<protein>
    <recommendedName>
        <fullName evidence="1">Cohesin domain-containing protein</fullName>
    </recommendedName>
</protein>